<keyword evidence="1" id="KW-0732">Signal</keyword>
<reference evidence="2 3" key="1">
    <citation type="journal article" date="2021" name="Syst. Appl. Microbiol.">
        <title>Pseudomonas lalucatii sp. nov. isolated from Vallgornera, a karstic cave in Mallorca, Western Mediterranean.</title>
        <authorList>
            <person name="Busquets A."/>
            <person name="Mulet M."/>
            <person name="Gomila M."/>
            <person name="Garcia-Valdes E."/>
        </authorList>
    </citation>
    <scope>NUCLEOTIDE SEQUENCE [LARGE SCALE GENOMIC DNA]</scope>
    <source>
        <strain evidence="2 3">R1b54</strain>
    </source>
</reference>
<name>A0ABS5PWK8_9PSED</name>
<dbReference type="PANTHER" id="PTHR36057:SF1">
    <property type="entry name" value="LIPOPROTEIN LIPID ATTACHMENT SITE-LIKE PROTEIN, PUTATIVE (DUF1223)-RELATED"/>
    <property type="match status" value="1"/>
</dbReference>
<proteinExistence type="predicted"/>
<evidence type="ECO:0000313" key="2">
    <source>
        <dbReference type="EMBL" id="MBS7660466.1"/>
    </source>
</evidence>
<keyword evidence="3" id="KW-1185">Reference proteome</keyword>
<evidence type="ECO:0000313" key="3">
    <source>
        <dbReference type="Proteomes" id="UP001196601"/>
    </source>
</evidence>
<accession>A0ABS5PWK8</accession>
<dbReference type="InterPro" id="IPR010634">
    <property type="entry name" value="DUF1223"/>
</dbReference>
<dbReference type="RefSeq" id="WP_213637843.1">
    <property type="nucleotide sequence ID" value="NZ_JADPMV010000001.1"/>
</dbReference>
<sequence length="252" mass="27782">MRKPPLALPLALLLCSLLARAEDGLHISSGVSATAVLELYTAQGCSSCPPADRWLSALREHPALWHGLIPLAFHVDYWDRLGWPDPFANPEHSARQRGYARAGASRGVYTPAFILAGREWHGWFRDQPLRLPCATEVGNLSLRLEGDSLQLSFAPSRPAPPGLIAHVARLGFGLRTEVQRGENAGKRLGHDFVVLSLQRIAPDMANRWQTRLHRDRRGERQAVVAWLSAPGRLPPYQAVGGWLPASAELDSH</sequence>
<organism evidence="2 3">
    <name type="scientific">Pseudomonas lalucatii</name>
    <dbReference type="NCBI Taxonomy" id="1424203"/>
    <lineage>
        <taxon>Bacteria</taxon>
        <taxon>Pseudomonadati</taxon>
        <taxon>Pseudomonadota</taxon>
        <taxon>Gammaproteobacteria</taxon>
        <taxon>Pseudomonadales</taxon>
        <taxon>Pseudomonadaceae</taxon>
        <taxon>Pseudomonas</taxon>
    </lineage>
</organism>
<dbReference type="PANTHER" id="PTHR36057">
    <property type="match status" value="1"/>
</dbReference>
<dbReference type="SUPFAM" id="SSF52833">
    <property type="entry name" value="Thioredoxin-like"/>
    <property type="match status" value="1"/>
</dbReference>
<dbReference type="Pfam" id="PF06764">
    <property type="entry name" value="DUF1223"/>
    <property type="match status" value="1"/>
</dbReference>
<dbReference type="EMBL" id="JADPMV010000001">
    <property type="protein sequence ID" value="MBS7660466.1"/>
    <property type="molecule type" value="Genomic_DNA"/>
</dbReference>
<protein>
    <submittedName>
        <fullName evidence="2">DUF1223 domain-containing protein</fullName>
    </submittedName>
</protein>
<evidence type="ECO:0000256" key="1">
    <source>
        <dbReference type="SAM" id="SignalP"/>
    </source>
</evidence>
<feature type="chain" id="PRO_5045678489" evidence="1">
    <location>
        <begin position="22"/>
        <end position="252"/>
    </location>
</feature>
<comment type="caution">
    <text evidence="2">The sequence shown here is derived from an EMBL/GenBank/DDBJ whole genome shotgun (WGS) entry which is preliminary data.</text>
</comment>
<gene>
    <name evidence="2" type="ORF">I0D00_00680</name>
</gene>
<feature type="signal peptide" evidence="1">
    <location>
        <begin position="1"/>
        <end position="21"/>
    </location>
</feature>
<dbReference type="InterPro" id="IPR036249">
    <property type="entry name" value="Thioredoxin-like_sf"/>
</dbReference>
<dbReference type="Proteomes" id="UP001196601">
    <property type="component" value="Unassembled WGS sequence"/>
</dbReference>